<dbReference type="InterPro" id="IPR003730">
    <property type="entry name" value="Cu_polyphenol_OxRdtase"/>
</dbReference>
<protein>
    <recommendedName>
        <fullName evidence="10">Purine nucleoside phosphorylase</fullName>
    </recommendedName>
</protein>
<evidence type="ECO:0000256" key="9">
    <source>
        <dbReference type="ARBA" id="ARBA00049893"/>
    </source>
</evidence>
<comment type="catalytic activity">
    <reaction evidence="8">
        <text>adenosine + phosphate = alpha-D-ribose 1-phosphate + adenine</text>
        <dbReference type="Rhea" id="RHEA:27642"/>
        <dbReference type="ChEBI" id="CHEBI:16335"/>
        <dbReference type="ChEBI" id="CHEBI:16708"/>
        <dbReference type="ChEBI" id="CHEBI:43474"/>
        <dbReference type="ChEBI" id="CHEBI:57720"/>
        <dbReference type="EC" id="2.4.2.1"/>
    </reaction>
    <physiologicalReaction direction="left-to-right" evidence="8">
        <dbReference type="Rhea" id="RHEA:27643"/>
    </physiologicalReaction>
</comment>
<reference evidence="11 12" key="1">
    <citation type="submission" date="2024-02" db="EMBL/GenBank/DDBJ databases">
        <title>Genome sequence of Aquincola sp. MAHUQ-54.</title>
        <authorList>
            <person name="Huq M.A."/>
        </authorList>
    </citation>
    <scope>NUCLEOTIDE SEQUENCE [LARGE SCALE GENOMIC DNA]</scope>
    <source>
        <strain evidence="11 12">MAHUQ-54</strain>
    </source>
</reference>
<dbReference type="Gene3D" id="3.60.140.10">
    <property type="entry name" value="CNF1/YfiH-like putative cysteine hydrolases"/>
    <property type="match status" value="1"/>
</dbReference>
<dbReference type="CDD" id="cd16833">
    <property type="entry name" value="YfiH"/>
    <property type="match status" value="1"/>
</dbReference>
<dbReference type="GO" id="GO:0017061">
    <property type="term" value="F:S-methyl-5-thioadenosine phosphorylase activity"/>
    <property type="evidence" value="ECO:0007669"/>
    <property type="project" value="UniProtKB-EC"/>
</dbReference>
<dbReference type="PANTHER" id="PTHR30616:SF2">
    <property type="entry name" value="PURINE NUCLEOSIDE PHOSPHORYLASE LACC1"/>
    <property type="match status" value="1"/>
</dbReference>
<evidence type="ECO:0000256" key="2">
    <source>
        <dbReference type="ARBA" id="ARBA00007353"/>
    </source>
</evidence>
<keyword evidence="4" id="KW-0479">Metal-binding</keyword>
<dbReference type="SUPFAM" id="SSF64438">
    <property type="entry name" value="CNF1/YfiH-like putative cysteine hydrolases"/>
    <property type="match status" value="1"/>
</dbReference>
<evidence type="ECO:0000256" key="3">
    <source>
        <dbReference type="ARBA" id="ARBA00022679"/>
    </source>
</evidence>
<comment type="caution">
    <text evidence="11">The sequence shown here is derived from an EMBL/GenBank/DDBJ whole genome shotgun (WGS) entry which is preliminary data.</text>
</comment>
<sequence>MRPDGLTPGWAAPAGVGAWMSTRDGGVSTGPWASLNLGTAVGDEPAAVQENRRRFARAIGAEPVFLRQVHGARVVRVVAADAARTEPLEADACVTTERGVACTVQVADCLPVLFAAPAGRAVAAAHAGWRGLAGGVLDAALEALCAAAGCAPAEVQAWLGPCIGPRQFEVGAEVVAAFAAHGPDARFVPRARADGSAAWLADLPGLARDRLAGLGVATVSGGTWCTVEDRSRFFSYRRDGVTGRLAAAVWRD</sequence>
<comment type="similarity">
    <text evidence="2 10">Belongs to the purine nucleoside phosphorylase YfiH/LACC1 family.</text>
</comment>
<dbReference type="Proteomes" id="UP001336250">
    <property type="component" value="Unassembled WGS sequence"/>
</dbReference>
<dbReference type="PANTHER" id="PTHR30616">
    <property type="entry name" value="UNCHARACTERIZED PROTEIN YFIH"/>
    <property type="match status" value="1"/>
</dbReference>
<evidence type="ECO:0000256" key="10">
    <source>
        <dbReference type="RuleBase" id="RU361274"/>
    </source>
</evidence>
<comment type="catalytic activity">
    <reaction evidence="1">
        <text>inosine + phosphate = alpha-D-ribose 1-phosphate + hypoxanthine</text>
        <dbReference type="Rhea" id="RHEA:27646"/>
        <dbReference type="ChEBI" id="CHEBI:17368"/>
        <dbReference type="ChEBI" id="CHEBI:17596"/>
        <dbReference type="ChEBI" id="CHEBI:43474"/>
        <dbReference type="ChEBI" id="CHEBI:57720"/>
        <dbReference type="EC" id="2.4.2.1"/>
    </reaction>
    <physiologicalReaction direction="left-to-right" evidence="1">
        <dbReference type="Rhea" id="RHEA:27647"/>
    </physiologicalReaction>
</comment>
<evidence type="ECO:0000256" key="8">
    <source>
        <dbReference type="ARBA" id="ARBA00048968"/>
    </source>
</evidence>
<dbReference type="NCBIfam" id="TIGR00726">
    <property type="entry name" value="peptidoglycan editing factor PgeF"/>
    <property type="match status" value="1"/>
</dbReference>
<gene>
    <name evidence="11" type="primary">pgeF</name>
    <name evidence="11" type="ORF">V4F39_25880</name>
</gene>
<evidence type="ECO:0000256" key="4">
    <source>
        <dbReference type="ARBA" id="ARBA00022723"/>
    </source>
</evidence>
<name>A0AAW9QBW8_9BURK</name>
<dbReference type="Pfam" id="PF02578">
    <property type="entry name" value="Cu-oxidase_4"/>
    <property type="match status" value="1"/>
</dbReference>
<comment type="catalytic activity">
    <reaction evidence="7">
        <text>adenosine + H2O + H(+) = inosine + NH4(+)</text>
        <dbReference type="Rhea" id="RHEA:24408"/>
        <dbReference type="ChEBI" id="CHEBI:15377"/>
        <dbReference type="ChEBI" id="CHEBI:15378"/>
        <dbReference type="ChEBI" id="CHEBI:16335"/>
        <dbReference type="ChEBI" id="CHEBI:17596"/>
        <dbReference type="ChEBI" id="CHEBI:28938"/>
        <dbReference type="EC" id="3.5.4.4"/>
    </reaction>
    <physiologicalReaction direction="left-to-right" evidence="7">
        <dbReference type="Rhea" id="RHEA:24409"/>
    </physiologicalReaction>
</comment>
<organism evidence="11 12">
    <name type="scientific">Aquincola agrisoli</name>
    <dbReference type="NCBI Taxonomy" id="3119538"/>
    <lineage>
        <taxon>Bacteria</taxon>
        <taxon>Pseudomonadati</taxon>
        <taxon>Pseudomonadota</taxon>
        <taxon>Betaproteobacteria</taxon>
        <taxon>Burkholderiales</taxon>
        <taxon>Sphaerotilaceae</taxon>
        <taxon>Aquincola</taxon>
    </lineage>
</organism>
<keyword evidence="6" id="KW-0862">Zinc</keyword>
<evidence type="ECO:0000313" key="11">
    <source>
        <dbReference type="EMBL" id="MEF7617368.1"/>
    </source>
</evidence>
<keyword evidence="5" id="KW-0378">Hydrolase</keyword>
<proteinExistence type="inferred from homology"/>
<evidence type="ECO:0000256" key="6">
    <source>
        <dbReference type="ARBA" id="ARBA00022833"/>
    </source>
</evidence>
<dbReference type="InterPro" id="IPR038371">
    <property type="entry name" value="Cu_polyphenol_OxRdtase_sf"/>
</dbReference>
<dbReference type="EMBL" id="JAZIBG010000056">
    <property type="protein sequence ID" value="MEF7617368.1"/>
    <property type="molecule type" value="Genomic_DNA"/>
</dbReference>
<dbReference type="InterPro" id="IPR011324">
    <property type="entry name" value="Cytotoxic_necrot_fac-like_cat"/>
</dbReference>
<keyword evidence="12" id="KW-1185">Reference proteome</keyword>
<accession>A0AAW9QBW8</accession>
<evidence type="ECO:0000256" key="7">
    <source>
        <dbReference type="ARBA" id="ARBA00047989"/>
    </source>
</evidence>
<dbReference type="AlphaFoldDB" id="A0AAW9QBW8"/>
<dbReference type="GO" id="GO:0005507">
    <property type="term" value="F:copper ion binding"/>
    <property type="evidence" value="ECO:0007669"/>
    <property type="project" value="TreeGrafter"/>
</dbReference>
<keyword evidence="3" id="KW-0808">Transferase</keyword>
<evidence type="ECO:0000313" key="12">
    <source>
        <dbReference type="Proteomes" id="UP001336250"/>
    </source>
</evidence>
<evidence type="ECO:0000256" key="5">
    <source>
        <dbReference type="ARBA" id="ARBA00022801"/>
    </source>
</evidence>
<dbReference type="GO" id="GO:0016787">
    <property type="term" value="F:hydrolase activity"/>
    <property type="evidence" value="ECO:0007669"/>
    <property type="project" value="UniProtKB-KW"/>
</dbReference>
<evidence type="ECO:0000256" key="1">
    <source>
        <dbReference type="ARBA" id="ARBA00000553"/>
    </source>
</evidence>
<dbReference type="RefSeq" id="WP_332293130.1">
    <property type="nucleotide sequence ID" value="NZ_JAZIBG010000056.1"/>
</dbReference>
<comment type="catalytic activity">
    <reaction evidence="9">
        <text>S-methyl-5'-thioadenosine + phosphate = 5-(methylsulfanyl)-alpha-D-ribose 1-phosphate + adenine</text>
        <dbReference type="Rhea" id="RHEA:11852"/>
        <dbReference type="ChEBI" id="CHEBI:16708"/>
        <dbReference type="ChEBI" id="CHEBI:17509"/>
        <dbReference type="ChEBI" id="CHEBI:43474"/>
        <dbReference type="ChEBI" id="CHEBI:58533"/>
        <dbReference type="EC" id="2.4.2.28"/>
    </reaction>
    <physiologicalReaction direction="left-to-right" evidence="9">
        <dbReference type="Rhea" id="RHEA:11853"/>
    </physiologicalReaction>
</comment>